<sequence>MAVPTPATVAYGRSGAGVRIAHLALVLLGLGYLGLSLTVGSTPDAKIGAGLAALWLIALGSPWGWPLLAPGVTSSSSWLVLLAAASALLNLGPHALFSLRRDRQ</sequence>
<evidence type="ECO:0000256" key="1">
    <source>
        <dbReference type="SAM" id="Phobius"/>
    </source>
</evidence>
<proteinExistence type="predicted"/>
<reference evidence="2" key="1">
    <citation type="submission" date="2015-08" db="EMBL/GenBank/DDBJ databases">
        <authorList>
            <person name="Babu N.S."/>
            <person name="Beckwith C.J."/>
            <person name="Beseler K.G."/>
            <person name="Brison A."/>
            <person name="Carone J.V."/>
            <person name="Caskin T.P."/>
            <person name="Diamond M."/>
            <person name="Durham M.E."/>
            <person name="Foxe J.M."/>
            <person name="Go M."/>
            <person name="Henderson B.A."/>
            <person name="Jones I.B."/>
            <person name="McGettigan J.A."/>
            <person name="Micheletti S.J."/>
            <person name="Nasrallah M.E."/>
            <person name="Ortiz D."/>
            <person name="Piller C.R."/>
            <person name="Privatt S.R."/>
            <person name="Schneider S.L."/>
            <person name="Sharp S."/>
            <person name="Smith T.C."/>
            <person name="Stanton J.D."/>
            <person name="Ullery H.E."/>
            <person name="Wilson R.J."/>
            <person name="Serrano M.G."/>
            <person name="Buck G."/>
            <person name="Lee V."/>
            <person name="Wang Y."/>
            <person name="Carvalho R."/>
            <person name="Voegtly L."/>
            <person name="Shi R."/>
            <person name="Duckworth R."/>
            <person name="Johnson A."/>
            <person name="Loviza R."/>
            <person name="Walstead R."/>
            <person name="Shah Z."/>
            <person name="Kiflezghi M."/>
            <person name="Wade K."/>
            <person name="Ball S.L."/>
            <person name="Bradley K.W."/>
            <person name="Asai D.J."/>
            <person name="Bowman C.A."/>
            <person name="Russell D.A."/>
            <person name="Pope W.H."/>
            <person name="Jacobs-Sera D."/>
            <person name="Hendrix R.W."/>
            <person name="Hatfull G.F."/>
        </authorList>
    </citation>
    <scope>NUCLEOTIDE SEQUENCE</scope>
</reference>
<dbReference type="EMBL" id="CZKB01000019">
    <property type="protein sequence ID" value="CUR61585.1"/>
    <property type="molecule type" value="Genomic_DNA"/>
</dbReference>
<organism evidence="2">
    <name type="scientific">metagenome</name>
    <dbReference type="NCBI Taxonomy" id="256318"/>
    <lineage>
        <taxon>unclassified sequences</taxon>
        <taxon>metagenomes</taxon>
    </lineage>
</organism>
<accession>A0A2P2CHU8</accession>
<keyword evidence="1" id="KW-0472">Membrane</keyword>
<dbReference type="AlphaFoldDB" id="A0A2P2CHU8"/>
<gene>
    <name evidence="2" type="ORF">NOCA1260023</name>
</gene>
<feature type="transmembrane region" description="Helical" evidence="1">
    <location>
        <begin position="77"/>
        <end position="99"/>
    </location>
</feature>
<keyword evidence="1" id="KW-1133">Transmembrane helix</keyword>
<evidence type="ECO:0000313" key="2">
    <source>
        <dbReference type="EMBL" id="CUR61585.1"/>
    </source>
</evidence>
<name>A0A2P2CHU8_9ZZZZ</name>
<feature type="transmembrane region" description="Helical" evidence="1">
    <location>
        <begin position="47"/>
        <end position="65"/>
    </location>
</feature>
<keyword evidence="1" id="KW-0812">Transmembrane</keyword>
<protein>
    <submittedName>
        <fullName evidence="2">Uncharacterized protein</fullName>
    </submittedName>
</protein>
<feature type="transmembrane region" description="Helical" evidence="1">
    <location>
        <begin position="20"/>
        <end position="40"/>
    </location>
</feature>